<dbReference type="InterPro" id="IPR000206">
    <property type="entry name" value="Ribosomal_bL12"/>
</dbReference>
<dbReference type="Gene3D" id="3.30.1390.10">
    <property type="match status" value="1"/>
</dbReference>
<dbReference type="PANTHER" id="PTHR45987">
    <property type="entry name" value="39S RIBOSOMAL PROTEIN L12"/>
    <property type="match status" value="1"/>
</dbReference>
<gene>
    <name evidence="6" type="ORF">KSP39_PZI014517</name>
</gene>
<dbReference type="AlphaFoldDB" id="A0AAP0BCV4"/>
<organism evidence="6 7">
    <name type="scientific">Platanthera zijinensis</name>
    <dbReference type="NCBI Taxonomy" id="2320716"/>
    <lineage>
        <taxon>Eukaryota</taxon>
        <taxon>Viridiplantae</taxon>
        <taxon>Streptophyta</taxon>
        <taxon>Embryophyta</taxon>
        <taxon>Tracheophyta</taxon>
        <taxon>Spermatophyta</taxon>
        <taxon>Magnoliopsida</taxon>
        <taxon>Liliopsida</taxon>
        <taxon>Asparagales</taxon>
        <taxon>Orchidaceae</taxon>
        <taxon>Orchidoideae</taxon>
        <taxon>Orchideae</taxon>
        <taxon>Orchidinae</taxon>
        <taxon>Platanthera</taxon>
    </lineage>
</organism>
<dbReference type="GO" id="GO:0003735">
    <property type="term" value="F:structural constituent of ribosome"/>
    <property type="evidence" value="ECO:0007669"/>
    <property type="project" value="InterPro"/>
</dbReference>
<evidence type="ECO:0000256" key="2">
    <source>
        <dbReference type="ARBA" id="ARBA00022980"/>
    </source>
</evidence>
<keyword evidence="7" id="KW-1185">Reference proteome</keyword>
<comment type="caution">
    <text evidence="6">The sequence shown here is derived from an EMBL/GenBank/DDBJ whole genome shotgun (WGS) entry which is preliminary data.</text>
</comment>
<dbReference type="GO" id="GO:0006412">
    <property type="term" value="P:translation"/>
    <property type="evidence" value="ECO:0007669"/>
    <property type="project" value="InterPro"/>
</dbReference>
<dbReference type="GO" id="GO:0005840">
    <property type="term" value="C:ribosome"/>
    <property type="evidence" value="ECO:0007669"/>
    <property type="project" value="UniProtKB-KW"/>
</dbReference>
<evidence type="ECO:0000313" key="7">
    <source>
        <dbReference type="Proteomes" id="UP001418222"/>
    </source>
</evidence>
<feature type="domain" description="Large ribosomal subunit protein bL12 C-terminal" evidence="5">
    <location>
        <begin position="89"/>
        <end position="152"/>
    </location>
</feature>
<dbReference type="Pfam" id="PF00542">
    <property type="entry name" value="Ribosomal_L12"/>
    <property type="match status" value="1"/>
</dbReference>
<keyword evidence="3" id="KW-0687">Ribonucleoprotein</keyword>
<keyword evidence="2" id="KW-0689">Ribosomal protein</keyword>
<sequence length="185" mass="20456">MAEGRWRWQATHGNKNQPGLAREAELISQLADRISSLSPDELIQLGPLLQHRPKHPKLQKVSSEGLGAGAHPGSAPKEEEEKKVEKTAFDVKLEKFDATAKIKVIKEVRAFTNLGLKEAEELVEKAPVLLKQGISKEEADGIIEKIRAAGGVAVMEAPFGGTYFHRSSGHDRMNRTLIKSRFMRS</sequence>
<dbReference type="GO" id="GO:0003729">
    <property type="term" value="F:mRNA binding"/>
    <property type="evidence" value="ECO:0007669"/>
    <property type="project" value="TreeGrafter"/>
</dbReference>
<dbReference type="GO" id="GO:1990904">
    <property type="term" value="C:ribonucleoprotein complex"/>
    <property type="evidence" value="ECO:0007669"/>
    <property type="project" value="UniProtKB-KW"/>
</dbReference>
<accession>A0AAP0BCV4</accession>
<comment type="similarity">
    <text evidence="1">Belongs to the bacterial ribosomal protein bL12 family.</text>
</comment>
<proteinExistence type="inferred from homology"/>
<feature type="region of interest" description="Disordered" evidence="4">
    <location>
        <begin position="48"/>
        <end position="83"/>
    </location>
</feature>
<protein>
    <recommendedName>
        <fullName evidence="5">Large ribosomal subunit protein bL12 C-terminal domain-containing protein</fullName>
    </recommendedName>
</protein>
<evidence type="ECO:0000259" key="5">
    <source>
        <dbReference type="Pfam" id="PF00542"/>
    </source>
</evidence>
<dbReference type="Proteomes" id="UP001418222">
    <property type="component" value="Unassembled WGS sequence"/>
</dbReference>
<dbReference type="SUPFAM" id="SSF54736">
    <property type="entry name" value="ClpS-like"/>
    <property type="match status" value="1"/>
</dbReference>
<dbReference type="PANTHER" id="PTHR45987:SF6">
    <property type="entry name" value="RIBOSOMAL PROTEIN L12_ ATP-DEPENDENT CLP PROTEASE ADAPTOR PROTEIN CLPS FAMILY PROTEIN"/>
    <property type="match status" value="1"/>
</dbReference>
<dbReference type="EMBL" id="JBBWWQ010000012">
    <property type="protein sequence ID" value="KAK8934782.1"/>
    <property type="molecule type" value="Genomic_DNA"/>
</dbReference>
<dbReference type="InterPro" id="IPR014719">
    <property type="entry name" value="Ribosomal_bL12_C/ClpS-like"/>
</dbReference>
<reference evidence="6 7" key="1">
    <citation type="journal article" date="2022" name="Nat. Plants">
        <title>Genomes of leafy and leafless Platanthera orchids illuminate the evolution of mycoheterotrophy.</title>
        <authorList>
            <person name="Li M.H."/>
            <person name="Liu K.W."/>
            <person name="Li Z."/>
            <person name="Lu H.C."/>
            <person name="Ye Q.L."/>
            <person name="Zhang D."/>
            <person name="Wang J.Y."/>
            <person name="Li Y.F."/>
            <person name="Zhong Z.M."/>
            <person name="Liu X."/>
            <person name="Yu X."/>
            <person name="Liu D.K."/>
            <person name="Tu X.D."/>
            <person name="Liu B."/>
            <person name="Hao Y."/>
            <person name="Liao X.Y."/>
            <person name="Jiang Y.T."/>
            <person name="Sun W.H."/>
            <person name="Chen J."/>
            <person name="Chen Y.Q."/>
            <person name="Ai Y."/>
            <person name="Zhai J.W."/>
            <person name="Wu S.S."/>
            <person name="Zhou Z."/>
            <person name="Hsiao Y.Y."/>
            <person name="Wu W.L."/>
            <person name="Chen Y.Y."/>
            <person name="Lin Y.F."/>
            <person name="Hsu J.L."/>
            <person name="Li C.Y."/>
            <person name="Wang Z.W."/>
            <person name="Zhao X."/>
            <person name="Zhong W.Y."/>
            <person name="Ma X.K."/>
            <person name="Ma L."/>
            <person name="Huang J."/>
            <person name="Chen G.Z."/>
            <person name="Huang M.Z."/>
            <person name="Huang L."/>
            <person name="Peng D.H."/>
            <person name="Luo Y.B."/>
            <person name="Zou S.Q."/>
            <person name="Chen S.P."/>
            <person name="Lan S."/>
            <person name="Tsai W.C."/>
            <person name="Van de Peer Y."/>
            <person name="Liu Z.J."/>
        </authorList>
    </citation>
    <scope>NUCLEOTIDE SEQUENCE [LARGE SCALE GENOMIC DNA]</scope>
    <source>
        <strain evidence="6">Lor287</strain>
    </source>
</reference>
<evidence type="ECO:0000313" key="6">
    <source>
        <dbReference type="EMBL" id="KAK8934782.1"/>
    </source>
</evidence>
<dbReference type="FunFam" id="3.30.1390.10:FF:000001">
    <property type="entry name" value="50S ribosomal protein L7/L12"/>
    <property type="match status" value="1"/>
</dbReference>
<feature type="region of interest" description="Disordered" evidence="4">
    <location>
        <begin position="1"/>
        <end position="20"/>
    </location>
</feature>
<evidence type="ECO:0000256" key="3">
    <source>
        <dbReference type="ARBA" id="ARBA00023274"/>
    </source>
</evidence>
<dbReference type="CDD" id="cd00387">
    <property type="entry name" value="Ribosomal_L7_L12"/>
    <property type="match status" value="1"/>
</dbReference>
<name>A0AAP0BCV4_9ASPA</name>
<dbReference type="InterPro" id="IPR013823">
    <property type="entry name" value="Ribosomal_bL12_C"/>
</dbReference>
<evidence type="ECO:0000256" key="4">
    <source>
        <dbReference type="SAM" id="MobiDB-lite"/>
    </source>
</evidence>
<evidence type="ECO:0000256" key="1">
    <source>
        <dbReference type="ARBA" id="ARBA00007197"/>
    </source>
</evidence>